<evidence type="ECO:0000313" key="1">
    <source>
        <dbReference type="EMBL" id="MBO1916676.1"/>
    </source>
</evidence>
<dbReference type="AlphaFoldDB" id="A0A939SM09"/>
<dbReference type="SUPFAM" id="SSF159501">
    <property type="entry name" value="EreA/ChaN-like"/>
    <property type="match status" value="1"/>
</dbReference>
<reference evidence="1" key="1">
    <citation type="submission" date="2021-03" db="EMBL/GenBank/DDBJ databases">
        <title>Molecular epidemiology and mechanisms of colistin and carbapenem resistance in Enterobacteriaceae from clinical isolates, the environment and porcine samples in Pretoria, South Africa.</title>
        <authorList>
            <person name="Bogoshi D."/>
            <person name="Mbelle N.M."/>
            <person name="Naidoo V."/>
            <person name="Osei Sekyere J."/>
        </authorList>
    </citation>
    <scope>NUCLEOTIDE SEQUENCE</scope>
    <source>
        <strain evidence="1">C052</strain>
    </source>
</reference>
<organism evidence="1 2">
    <name type="scientific">Providencia rettgeri</name>
    <dbReference type="NCBI Taxonomy" id="587"/>
    <lineage>
        <taxon>Bacteria</taxon>
        <taxon>Pseudomonadati</taxon>
        <taxon>Pseudomonadota</taxon>
        <taxon>Gammaproteobacteria</taxon>
        <taxon>Enterobacterales</taxon>
        <taxon>Morganellaceae</taxon>
        <taxon>Providencia</taxon>
    </lineage>
</organism>
<evidence type="ECO:0000313" key="2">
    <source>
        <dbReference type="Proteomes" id="UP000664477"/>
    </source>
</evidence>
<sequence>MFKNSSVKTIESSHGGELTAEQVVKMTQQLRDRRMAESLLNAPALLFAGGYHATSKLLGYLTCTRPRT</sequence>
<dbReference type="EMBL" id="JAGETQ010000248">
    <property type="protein sequence ID" value="MBO1916676.1"/>
    <property type="molecule type" value="Genomic_DNA"/>
</dbReference>
<gene>
    <name evidence="1" type="ORF">J4727_19710</name>
</gene>
<comment type="caution">
    <text evidence="1">The sequence shown here is derived from an EMBL/GenBank/DDBJ whole genome shotgun (WGS) entry which is preliminary data.</text>
</comment>
<name>A0A939SM09_PRORE</name>
<accession>A0A939SM09</accession>
<protein>
    <submittedName>
        <fullName evidence="1">Uncharacterized protein</fullName>
    </submittedName>
</protein>
<proteinExistence type="predicted"/>
<dbReference type="Proteomes" id="UP000664477">
    <property type="component" value="Unassembled WGS sequence"/>
</dbReference>